<feature type="binding site" description="axial binding residue" evidence="11">
    <location>
        <position position="436"/>
    </location>
    <ligand>
        <name>heme</name>
        <dbReference type="ChEBI" id="CHEBI:30413"/>
    </ligand>
    <ligandPart>
        <name>Fe</name>
        <dbReference type="ChEBI" id="CHEBI:18248"/>
    </ligandPart>
</feature>
<dbReference type="Proteomes" id="UP000002051">
    <property type="component" value="Chromosome 2"/>
</dbReference>
<keyword evidence="16" id="KW-1185">Reference proteome</keyword>
<dbReference type="EC" id="1.14.14.89" evidence="14"/>
<reference evidence="13 16" key="2">
    <citation type="journal article" date="2014" name="BMC Genomics">
        <title>An improved genome release (version Mt4.0) for the model legume Medicago truncatula.</title>
        <authorList>
            <person name="Tang H."/>
            <person name="Krishnakumar V."/>
            <person name="Bidwell S."/>
            <person name="Rosen B."/>
            <person name="Chan A."/>
            <person name="Zhou S."/>
            <person name="Gentzbittel L."/>
            <person name="Childs K.L."/>
            <person name="Yandell M."/>
            <person name="Gundlach H."/>
            <person name="Mayer K.F."/>
            <person name="Schwartz D.C."/>
            <person name="Town C.D."/>
        </authorList>
    </citation>
    <scope>GENOME REANNOTATION</scope>
    <source>
        <strain evidence="13">A17</strain>
        <strain evidence="15 16">cv. Jemalong A17</strain>
    </source>
</reference>
<evidence type="ECO:0000256" key="12">
    <source>
        <dbReference type="RuleBase" id="RU000461"/>
    </source>
</evidence>
<dbReference type="Gene3D" id="1.10.630.10">
    <property type="entry name" value="Cytochrome P450"/>
    <property type="match status" value="1"/>
</dbReference>
<evidence type="ECO:0000256" key="5">
    <source>
        <dbReference type="ARBA" id="ARBA00022723"/>
    </source>
</evidence>
<evidence type="ECO:0000256" key="10">
    <source>
        <dbReference type="ARBA" id="ARBA00023136"/>
    </source>
</evidence>
<dbReference type="InterPro" id="IPR001128">
    <property type="entry name" value="Cyt_P450"/>
</dbReference>
<evidence type="ECO:0000256" key="1">
    <source>
        <dbReference type="ARBA" id="ARBA00004167"/>
    </source>
</evidence>
<keyword evidence="9 12" id="KW-0503">Monooxygenase</keyword>
<organism evidence="13 16">
    <name type="scientific">Medicago truncatula</name>
    <name type="common">Barrel medic</name>
    <name type="synonym">Medicago tribuloides</name>
    <dbReference type="NCBI Taxonomy" id="3880"/>
    <lineage>
        <taxon>Eukaryota</taxon>
        <taxon>Viridiplantae</taxon>
        <taxon>Streptophyta</taxon>
        <taxon>Embryophyta</taxon>
        <taxon>Tracheophyta</taxon>
        <taxon>Spermatophyta</taxon>
        <taxon>Magnoliopsida</taxon>
        <taxon>eudicotyledons</taxon>
        <taxon>Gunneridae</taxon>
        <taxon>Pentapetalae</taxon>
        <taxon>rosids</taxon>
        <taxon>fabids</taxon>
        <taxon>Fabales</taxon>
        <taxon>Fabaceae</taxon>
        <taxon>Papilionoideae</taxon>
        <taxon>50 kb inversion clade</taxon>
        <taxon>NPAAA clade</taxon>
        <taxon>Hologalegina</taxon>
        <taxon>IRL clade</taxon>
        <taxon>Trifolieae</taxon>
        <taxon>Medicago</taxon>
    </lineage>
</organism>
<dbReference type="PANTHER" id="PTHR47947:SF24">
    <property type="entry name" value="ISOFLAVONE 2'-HYDROXYLASE-LIKE"/>
    <property type="match status" value="1"/>
</dbReference>
<dbReference type="KEGG" id="mtr:25488207"/>
<dbReference type="FunFam" id="1.10.630.10:FF:000023">
    <property type="entry name" value="Cytochrome P450 family protein"/>
    <property type="match status" value="1"/>
</dbReference>
<dbReference type="PRINTS" id="PR00385">
    <property type="entry name" value="P450"/>
</dbReference>
<evidence type="ECO:0000256" key="11">
    <source>
        <dbReference type="PIRSR" id="PIRSR602401-1"/>
    </source>
</evidence>
<reference evidence="15" key="3">
    <citation type="submission" date="2015-04" db="UniProtKB">
        <authorList>
            <consortium name="EnsemblPlants"/>
        </authorList>
    </citation>
    <scope>IDENTIFICATION</scope>
    <source>
        <strain evidence="15">cv. Jemalong A17</strain>
    </source>
</reference>
<dbReference type="GO" id="GO:0005506">
    <property type="term" value="F:iron ion binding"/>
    <property type="evidence" value="ECO:0007669"/>
    <property type="project" value="InterPro"/>
</dbReference>
<evidence type="ECO:0000256" key="7">
    <source>
        <dbReference type="ARBA" id="ARBA00023002"/>
    </source>
</evidence>
<dbReference type="GO" id="GO:0016020">
    <property type="term" value="C:membrane"/>
    <property type="evidence" value="ECO:0000318"/>
    <property type="project" value="GO_Central"/>
</dbReference>
<dbReference type="STRING" id="3880.A0A072V6A2"/>
<dbReference type="PRINTS" id="PR00463">
    <property type="entry name" value="EP450I"/>
</dbReference>
<keyword evidence="7 12" id="KW-0560">Oxidoreductase</keyword>
<comment type="subcellular location">
    <subcellularLocation>
        <location evidence="1">Membrane</location>
        <topology evidence="1">Single-pass membrane protein</topology>
    </subcellularLocation>
</comment>
<dbReference type="EnsemblPlants" id="KEH37342">
    <property type="protein sequence ID" value="KEH37342"/>
    <property type="gene ID" value="MTR_2g437840"/>
</dbReference>
<accession>A0A072V6A2</accession>
<reference evidence="14" key="4">
    <citation type="journal article" date="2018" name="Nat. Plants">
        <title>Whole-genome landscape of Medicago truncatula symbiotic genes.</title>
        <authorList>
            <person name="Pecrix Y."/>
            <person name="Gamas P."/>
            <person name="Carrere S."/>
        </authorList>
    </citation>
    <scope>NUCLEOTIDE SEQUENCE</scope>
    <source>
        <tissue evidence="14">Leaves</tissue>
    </source>
</reference>
<evidence type="ECO:0000313" key="14">
    <source>
        <dbReference type="EMBL" id="RHN73270.1"/>
    </source>
</evidence>
<evidence type="ECO:0000256" key="9">
    <source>
        <dbReference type="ARBA" id="ARBA00023033"/>
    </source>
</evidence>
<evidence type="ECO:0000313" key="13">
    <source>
        <dbReference type="EMBL" id="KEH37342.1"/>
    </source>
</evidence>
<evidence type="ECO:0000313" key="15">
    <source>
        <dbReference type="EnsemblPlants" id="KEH37342"/>
    </source>
</evidence>
<dbReference type="PANTHER" id="PTHR47947">
    <property type="entry name" value="CYTOCHROME P450 82C3-RELATED"/>
    <property type="match status" value="1"/>
</dbReference>
<protein>
    <submittedName>
        <fullName evidence="13">Cytochrome P450 family monooxygenase</fullName>
    </submittedName>
    <submittedName>
        <fullName evidence="14">Putative 4'-methoxyisoflavone 2'-hydroxylase</fullName>
        <ecNumber evidence="14">1.14.14.89</ecNumber>
    </submittedName>
</protein>
<evidence type="ECO:0000313" key="16">
    <source>
        <dbReference type="Proteomes" id="UP000002051"/>
    </source>
</evidence>
<evidence type="ECO:0000256" key="6">
    <source>
        <dbReference type="ARBA" id="ARBA00022989"/>
    </source>
</evidence>
<dbReference type="CDD" id="cd20653">
    <property type="entry name" value="CYP81"/>
    <property type="match status" value="1"/>
</dbReference>
<keyword evidence="10" id="KW-0472">Membrane</keyword>
<keyword evidence="3 11" id="KW-0349">Heme</keyword>
<keyword evidence="5 11" id="KW-0479">Metal-binding</keyword>
<dbReference type="EMBL" id="CM001218">
    <property type="protein sequence ID" value="KEH37342.1"/>
    <property type="molecule type" value="Genomic_DNA"/>
</dbReference>
<dbReference type="GO" id="GO:0016709">
    <property type="term" value="F:oxidoreductase activity, acting on paired donors, with incorporation or reduction of molecular oxygen, NAD(P)H as one donor, and incorporation of one atom of oxygen"/>
    <property type="evidence" value="ECO:0000318"/>
    <property type="project" value="GO_Central"/>
</dbReference>
<keyword evidence="4" id="KW-0812">Transmembrane</keyword>
<evidence type="ECO:0000256" key="3">
    <source>
        <dbReference type="ARBA" id="ARBA00022617"/>
    </source>
</evidence>
<dbReference type="Proteomes" id="UP000265566">
    <property type="component" value="Chromosome 2"/>
</dbReference>
<dbReference type="OrthoDB" id="1055148at2759"/>
<evidence type="ECO:0000256" key="4">
    <source>
        <dbReference type="ARBA" id="ARBA00022692"/>
    </source>
</evidence>
<proteinExistence type="inferred from homology"/>
<dbReference type="GO" id="GO:0020037">
    <property type="term" value="F:heme binding"/>
    <property type="evidence" value="ECO:0007669"/>
    <property type="project" value="InterPro"/>
</dbReference>
<dbReference type="AlphaFoldDB" id="A0A072V6A2"/>
<keyword evidence="8 11" id="KW-0408">Iron</keyword>
<dbReference type="InterPro" id="IPR036396">
    <property type="entry name" value="Cyt_P450_sf"/>
</dbReference>
<dbReference type="Pfam" id="PF00067">
    <property type="entry name" value="p450"/>
    <property type="match status" value="1"/>
</dbReference>
<dbReference type="GO" id="GO:0047957">
    <property type="term" value="F:4'-methoxyisoflavone 2'-hydroxylase activity"/>
    <property type="evidence" value="ECO:0007669"/>
    <property type="project" value="UniProtKB-EC"/>
</dbReference>
<keyword evidence="6" id="KW-1133">Transmembrane helix</keyword>
<comment type="cofactor">
    <cofactor evidence="11">
        <name>heme</name>
        <dbReference type="ChEBI" id="CHEBI:30413"/>
    </cofactor>
</comment>
<dbReference type="EMBL" id="PSQE01000002">
    <property type="protein sequence ID" value="RHN73270.1"/>
    <property type="molecule type" value="Genomic_DNA"/>
</dbReference>
<dbReference type="InterPro" id="IPR017972">
    <property type="entry name" value="Cyt_P450_CS"/>
</dbReference>
<dbReference type="InterPro" id="IPR050651">
    <property type="entry name" value="Plant_Cytochrome_P450_Monoox"/>
</dbReference>
<dbReference type="Gramene" id="rna9067">
    <property type="protein sequence ID" value="RHN73270.1"/>
    <property type="gene ID" value="gene9067"/>
</dbReference>
<comment type="similarity">
    <text evidence="2 12">Belongs to the cytochrome P450 family.</text>
</comment>
<dbReference type="PROSITE" id="PS00086">
    <property type="entry name" value="CYTOCHROME_P450"/>
    <property type="match status" value="1"/>
</dbReference>
<name>A0A072V6A2_MEDTR</name>
<evidence type="ECO:0000256" key="8">
    <source>
        <dbReference type="ARBA" id="ARBA00023004"/>
    </source>
</evidence>
<gene>
    <name evidence="15" type="primary">25488207</name>
    <name evidence="13" type="ordered locus">MTR_2g437840</name>
    <name evidence="14" type="ORF">MtrunA17_Chr2g0296651</name>
</gene>
<dbReference type="SUPFAM" id="SSF48264">
    <property type="entry name" value="Cytochrome P450"/>
    <property type="match status" value="1"/>
</dbReference>
<sequence length="500" mass="58055">MFPLLCYSLLFLIFLLTCKLIFQTRRKFRNLPPGPPFLPIIGNLHLLQPPLHLTFQRISQKYGNIFSLRFGSRLVIVSSSQSAFQECFTKNDVVLANRPYNIAGKYIFYNCTTIGSCSYGDHWINLRRISTQDLLSIQRVHSFSGIRRDETNRVIHQLVKECSCLKFEQVELSFMLHNMMYNNLMRMISGKRYYGEEIDAKDAKEAKEFRETVEEMVKLTGVSNKADYLPFLRWFDFQNLEKRLQNISNRFDAILNALIYENRSKMKPENTLIDHLLKLQESQPEYYTDQIIKGLILAMLFAGSNSTAVTLEWAMSNLLNHPEVLKKAKEEMDTYIGQDHLLNEVDLPKLPYLKKVVLETLRMYPPAPLLFPHLSSDDIVMEGFNVPRDTIVLTNGWSMQRDPLVWNEPTHFIPERFDKEGEEKKLVVFGFGRRSCPGKAMALHNVSFILGLLIQCFDWKRVSEAKIDMSDQNLFTSTKLVPLKAMCKVRPIINKINLNN</sequence>
<dbReference type="HOGENOM" id="CLU_001570_4_0_1"/>
<dbReference type="InterPro" id="IPR002401">
    <property type="entry name" value="Cyt_P450_E_grp-I"/>
</dbReference>
<reference evidence="13 16" key="1">
    <citation type="journal article" date="2011" name="Nature">
        <title>The Medicago genome provides insight into the evolution of rhizobial symbioses.</title>
        <authorList>
            <person name="Young N.D."/>
            <person name="Debelle F."/>
            <person name="Oldroyd G.E."/>
            <person name="Geurts R."/>
            <person name="Cannon S.B."/>
            <person name="Udvardi M.K."/>
            <person name="Benedito V.A."/>
            <person name="Mayer K.F."/>
            <person name="Gouzy J."/>
            <person name="Schoof H."/>
            <person name="Van de Peer Y."/>
            <person name="Proost S."/>
            <person name="Cook D.R."/>
            <person name="Meyers B.C."/>
            <person name="Spannagl M."/>
            <person name="Cheung F."/>
            <person name="De Mita S."/>
            <person name="Krishnakumar V."/>
            <person name="Gundlach H."/>
            <person name="Zhou S."/>
            <person name="Mudge J."/>
            <person name="Bharti A.K."/>
            <person name="Murray J.D."/>
            <person name="Naoumkina M.A."/>
            <person name="Rosen B."/>
            <person name="Silverstein K.A."/>
            <person name="Tang H."/>
            <person name="Rombauts S."/>
            <person name="Zhao P.X."/>
            <person name="Zhou P."/>
            <person name="Barbe V."/>
            <person name="Bardou P."/>
            <person name="Bechner M."/>
            <person name="Bellec A."/>
            <person name="Berger A."/>
            <person name="Berges H."/>
            <person name="Bidwell S."/>
            <person name="Bisseling T."/>
            <person name="Choisne N."/>
            <person name="Couloux A."/>
            <person name="Denny R."/>
            <person name="Deshpande S."/>
            <person name="Dai X."/>
            <person name="Doyle J.J."/>
            <person name="Dudez A.M."/>
            <person name="Farmer A.D."/>
            <person name="Fouteau S."/>
            <person name="Franken C."/>
            <person name="Gibelin C."/>
            <person name="Gish J."/>
            <person name="Goldstein S."/>
            <person name="Gonzalez A.J."/>
            <person name="Green P.J."/>
            <person name="Hallab A."/>
            <person name="Hartog M."/>
            <person name="Hua A."/>
            <person name="Humphray S.J."/>
            <person name="Jeong D.H."/>
            <person name="Jing Y."/>
            <person name="Jocker A."/>
            <person name="Kenton S.M."/>
            <person name="Kim D.J."/>
            <person name="Klee K."/>
            <person name="Lai H."/>
            <person name="Lang C."/>
            <person name="Lin S."/>
            <person name="Macmil S.L."/>
            <person name="Magdelenat G."/>
            <person name="Matthews L."/>
            <person name="McCorrison J."/>
            <person name="Monaghan E.L."/>
            <person name="Mun J.H."/>
            <person name="Najar F.Z."/>
            <person name="Nicholson C."/>
            <person name="Noirot C."/>
            <person name="O'Bleness M."/>
            <person name="Paule C.R."/>
            <person name="Poulain J."/>
            <person name="Prion F."/>
            <person name="Qin B."/>
            <person name="Qu C."/>
            <person name="Retzel E.F."/>
            <person name="Riddle C."/>
            <person name="Sallet E."/>
            <person name="Samain S."/>
            <person name="Samson N."/>
            <person name="Sanders I."/>
            <person name="Saurat O."/>
            <person name="Scarpelli C."/>
            <person name="Schiex T."/>
            <person name="Segurens B."/>
            <person name="Severin A.J."/>
            <person name="Sherrier D.J."/>
            <person name="Shi R."/>
            <person name="Sims S."/>
            <person name="Singer S.R."/>
            <person name="Sinharoy S."/>
            <person name="Sterck L."/>
            <person name="Viollet A."/>
            <person name="Wang B.B."/>
            <person name="Wang K."/>
            <person name="Wang M."/>
            <person name="Wang X."/>
            <person name="Warfsmann J."/>
            <person name="Weissenbach J."/>
            <person name="White D.D."/>
            <person name="White J.D."/>
            <person name="Wiley G.B."/>
            <person name="Wincker P."/>
            <person name="Xing Y."/>
            <person name="Yang L."/>
            <person name="Yao Z."/>
            <person name="Ying F."/>
            <person name="Zhai J."/>
            <person name="Zhou L."/>
            <person name="Zuber A."/>
            <person name="Denarie J."/>
            <person name="Dixon R.A."/>
            <person name="May G.D."/>
            <person name="Schwartz D.C."/>
            <person name="Rogers J."/>
            <person name="Quetier F."/>
            <person name="Town C.D."/>
            <person name="Roe B.A."/>
        </authorList>
    </citation>
    <scope>NUCLEOTIDE SEQUENCE [LARGE SCALE GENOMIC DNA]</scope>
    <source>
        <strain evidence="13">A17</strain>
        <strain evidence="15 16">cv. Jemalong A17</strain>
    </source>
</reference>
<evidence type="ECO:0000256" key="2">
    <source>
        <dbReference type="ARBA" id="ARBA00010617"/>
    </source>
</evidence>